<dbReference type="EMBL" id="KR819174">
    <property type="protein sequence ID" value="ALC75997.1"/>
    <property type="molecule type" value="Genomic_DNA"/>
</dbReference>
<evidence type="ECO:0000256" key="5">
    <source>
        <dbReference type="ARBA" id="ARBA00021008"/>
    </source>
</evidence>
<evidence type="ECO:0000256" key="9">
    <source>
        <dbReference type="ARBA" id="ARBA00022792"/>
    </source>
</evidence>
<keyword evidence="7 18" id="KW-0679">Respiratory chain</keyword>
<organism evidence="20">
    <name type="scientific">Bemisia afer</name>
    <name type="common">Whitefly</name>
    <dbReference type="NCBI Taxonomy" id="166114"/>
    <lineage>
        <taxon>Eukaryota</taxon>
        <taxon>Metazoa</taxon>
        <taxon>Ecdysozoa</taxon>
        <taxon>Arthropoda</taxon>
        <taxon>Hexapoda</taxon>
        <taxon>Insecta</taxon>
        <taxon>Pterygota</taxon>
        <taxon>Neoptera</taxon>
        <taxon>Paraneoptera</taxon>
        <taxon>Hemiptera</taxon>
        <taxon>Sternorrhyncha</taxon>
        <taxon>Aleyrodoidea</taxon>
        <taxon>Aleyrodidae</taxon>
        <taxon>Aleyrodinae</taxon>
        <taxon>Bemisia</taxon>
    </lineage>
</organism>
<keyword evidence="12 18" id="KW-1133">Transmembrane helix</keyword>
<geneLocation type="mitochondrion" evidence="20"/>
<dbReference type="GO" id="GO:0005743">
    <property type="term" value="C:mitochondrial inner membrane"/>
    <property type="evidence" value="ECO:0007669"/>
    <property type="project" value="UniProtKB-SubCell"/>
</dbReference>
<feature type="transmembrane region" description="Helical" evidence="18">
    <location>
        <begin position="58"/>
        <end position="80"/>
    </location>
</feature>
<dbReference type="PANTHER" id="PTHR46552:SF1">
    <property type="entry name" value="NADH-UBIQUINONE OXIDOREDUCTASE CHAIN 2"/>
    <property type="match status" value="1"/>
</dbReference>
<evidence type="ECO:0000256" key="17">
    <source>
        <dbReference type="ARBA" id="ARBA00049551"/>
    </source>
</evidence>
<evidence type="ECO:0000256" key="4">
    <source>
        <dbReference type="ARBA" id="ARBA00012944"/>
    </source>
</evidence>
<dbReference type="InterPro" id="IPR001750">
    <property type="entry name" value="ND/Mrp_TM"/>
</dbReference>
<comment type="similarity">
    <text evidence="3 18">Belongs to the complex I subunit 2 family.</text>
</comment>
<feature type="transmembrane region" description="Helical" evidence="18">
    <location>
        <begin position="86"/>
        <end position="107"/>
    </location>
</feature>
<comment type="function">
    <text evidence="18">Core subunit of the mitochondrial membrane respiratory chain NADH dehydrogenase (Complex I) which catalyzes electron transfer from NADH through the respiratory chain, using ubiquinone as an electron acceptor. Essential for the catalytic activity and assembly of complex I.</text>
</comment>
<evidence type="ECO:0000256" key="12">
    <source>
        <dbReference type="ARBA" id="ARBA00022989"/>
    </source>
</evidence>
<sequence length="322" mass="38278">MSYMKLFSLCGISYLSLVSWTSNNWLMIWYFMEISLVLFMSLMTLGKSYSVVEVMIKYYIIQVFFSLLFLIFMIFVLFNLSIASSWFILLFMMIKMGLFPFHFWLISIMGKLDWVSFLTMSTLLKLIPLLMVYFIVSVVSFYLILFSSLIFGSLGGINNMSLQKMMGYSSMVNLCWILYSLGVSFLTFWLYLGGYFCMMLWFCMLMNYVNVFYINQFKLMNSYLSVKMVLFLVMLSIVGFPPFLGFMIKWLVITNLWFMNMKLLIFMMIFFSVFSIYFYLQIFFMVMMIYSNWCKWYSLELSNLSGLSILLLMSYLSGFLIY</sequence>
<keyword evidence="13 18" id="KW-0520">NAD</keyword>
<keyword evidence="6" id="KW-0813">Transport</keyword>
<keyword evidence="11 18" id="KW-0249">Electron transport</keyword>
<keyword evidence="14 18" id="KW-0830">Ubiquinone</keyword>
<evidence type="ECO:0000256" key="16">
    <source>
        <dbReference type="ARBA" id="ARBA00023136"/>
    </source>
</evidence>
<dbReference type="InterPro" id="IPR050175">
    <property type="entry name" value="Complex_I_Subunit_2"/>
</dbReference>
<evidence type="ECO:0000256" key="18">
    <source>
        <dbReference type="RuleBase" id="RU003403"/>
    </source>
</evidence>
<dbReference type="EC" id="7.1.1.2" evidence="4 18"/>
<feature type="transmembrane region" description="Helical" evidence="18">
    <location>
        <begin position="229"/>
        <end position="252"/>
    </location>
</feature>
<evidence type="ECO:0000313" key="20">
    <source>
        <dbReference type="EMBL" id="ALC75997.1"/>
    </source>
</evidence>
<dbReference type="Pfam" id="PF00361">
    <property type="entry name" value="Proton_antipo_M"/>
    <property type="match status" value="1"/>
</dbReference>
<comment type="function">
    <text evidence="1">Core subunit of the mitochondrial membrane respiratory chain NADH dehydrogenase (Complex I) that is believed to belong to the minimal assembly required for catalysis. Complex I functions in the transfer of electrons from NADH to the respiratory chain. The immediate electron acceptor for the enzyme is believed to be ubiquinone.</text>
</comment>
<keyword evidence="10 18" id="KW-1278">Translocase</keyword>
<evidence type="ECO:0000256" key="10">
    <source>
        <dbReference type="ARBA" id="ARBA00022967"/>
    </source>
</evidence>
<dbReference type="PRINTS" id="PR01436">
    <property type="entry name" value="NADHDHGNASE2"/>
</dbReference>
<reference evidence="20" key="1">
    <citation type="journal article" date="2015" name="Mitochondrial DNA">
        <title>A complete mitochondrial DNA genome derived from a Chinese population of the Bemisia afer species complex (Hemiptera: Aleyrodidae).</title>
        <authorList>
            <person name="Wang H.L."/>
            <person name="Zhang Z."/>
            <person name="Bing X.L."/>
            <person name="Liu Y.Q."/>
            <person name="Liu S.S."/>
            <person name="Wang X.W."/>
        </authorList>
    </citation>
    <scope>NUCLEOTIDE SEQUENCE</scope>
</reference>
<evidence type="ECO:0000256" key="1">
    <source>
        <dbReference type="ARBA" id="ARBA00003257"/>
    </source>
</evidence>
<evidence type="ECO:0000256" key="6">
    <source>
        <dbReference type="ARBA" id="ARBA00022448"/>
    </source>
</evidence>
<evidence type="ECO:0000256" key="14">
    <source>
        <dbReference type="ARBA" id="ARBA00023075"/>
    </source>
</evidence>
<feature type="transmembrane region" description="Helical" evidence="18">
    <location>
        <begin position="28"/>
        <end position="46"/>
    </location>
</feature>
<feature type="transmembrane region" description="Helical" evidence="18">
    <location>
        <begin position="174"/>
        <end position="192"/>
    </location>
</feature>
<evidence type="ECO:0000259" key="19">
    <source>
        <dbReference type="Pfam" id="PF00361"/>
    </source>
</evidence>
<feature type="transmembrane region" description="Helical" evidence="18">
    <location>
        <begin position="198"/>
        <end position="217"/>
    </location>
</feature>
<keyword evidence="16 18" id="KW-0472">Membrane</keyword>
<feature type="transmembrane region" description="Helical" evidence="18">
    <location>
        <begin position="301"/>
        <end position="321"/>
    </location>
</feature>
<gene>
    <name evidence="20" type="primary">ND2</name>
</gene>
<proteinExistence type="inferred from homology"/>
<dbReference type="GO" id="GO:0008137">
    <property type="term" value="F:NADH dehydrogenase (ubiquinone) activity"/>
    <property type="evidence" value="ECO:0007669"/>
    <property type="project" value="UniProtKB-EC"/>
</dbReference>
<dbReference type="PANTHER" id="PTHR46552">
    <property type="entry name" value="NADH-UBIQUINONE OXIDOREDUCTASE CHAIN 2"/>
    <property type="match status" value="1"/>
</dbReference>
<keyword evidence="8 18" id="KW-0812">Transmembrane</keyword>
<evidence type="ECO:0000256" key="13">
    <source>
        <dbReference type="ARBA" id="ARBA00023027"/>
    </source>
</evidence>
<keyword evidence="15 18" id="KW-0496">Mitochondrion</keyword>
<feature type="domain" description="NADH:quinone oxidoreductase/Mrp antiporter transmembrane" evidence="19">
    <location>
        <begin position="22"/>
        <end position="275"/>
    </location>
</feature>
<evidence type="ECO:0000256" key="7">
    <source>
        <dbReference type="ARBA" id="ARBA00022660"/>
    </source>
</evidence>
<name>A0A0U2GVR7_BEMAF</name>
<feature type="transmembrane region" description="Helical" evidence="18">
    <location>
        <begin position="264"/>
        <end position="289"/>
    </location>
</feature>
<evidence type="ECO:0000256" key="15">
    <source>
        <dbReference type="ARBA" id="ARBA00023128"/>
    </source>
</evidence>
<accession>A0A0U2GVR7</accession>
<protein>
    <recommendedName>
        <fullName evidence="5 18">NADH-ubiquinone oxidoreductase chain 2</fullName>
        <ecNumber evidence="4 18">7.1.1.2</ecNumber>
    </recommendedName>
</protein>
<comment type="catalytic activity">
    <reaction evidence="17 18">
        <text>a ubiquinone + NADH + 5 H(+)(in) = a ubiquinol + NAD(+) + 4 H(+)(out)</text>
        <dbReference type="Rhea" id="RHEA:29091"/>
        <dbReference type="Rhea" id="RHEA-COMP:9565"/>
        <dbReference type="Rhea" id="RHEA-COMP:9566"/>
        <dbReference type="ChEBI" id="CHEBI:15378"/>
        <dbReference type="ChEBI" id="CHEBI:16389"/>
        <dbReference type="ChEBI" id="CHEBI:17976"/>
        <dbReference type="ChEBI" id="CHEBI:57540"/>
        <dbReference type="ChEBI" id="CHEBI:57945"/>
        <dbReference type="EC" id="7.1.1.2"/>
    </reaction>
</comment>
<evidence type="ECO:0000256" key="11">
    <source>
        <dbReference type="ARBA" id="ARBA00022982"/>
    </source>
</evidence>
<dbReference type="GO" id="GO:0006120">
    <property type="term" value="P:mitochondrial electron transport, NADH to ubiquinone"/>
    <property type="evidence" value="ECO:0007669"/>
    <property type="project" value="InterPro"/>
</dbReference>
<evidence type="ECO:0000256" key="2">
    <source>
        <dbReference type="ARBA" id="ARBA00004448"/>
    </source>
</evidence>
<comment type="subcellular location">
    <subcellularLocation>
        <location evidence="2 18">Mitochondrion inner membrane</location>
        <topology evidence="2 18">Multi-pass membrane protein</topology>
    </subcellularLocation>
</comment>
<dbReference type="AlphaFoldDB" id="A0A0U2GVR7"/>
<keyword evidence="9 18" id="KW-0999">Mitochondrion inner membrane</keyword>
<evidence type="ECO:0000256" key="3">
    <source>
        <dbReference type="ARBA" id="ARBA00007012"/>
    </source>
</evidence>
<dbReference type="InterPro" id="IPR003917">
    <property type="entry name" value="NADH_UbQ_OxRdtase_chain2"/>
</dbReference>
<evidence type="ECO:0000256" key="8">
    <source>
        <dbReference type="ARBA" id="ARBA00022692"/>
    </source>
</evidence>